<dbReference type="EMBL" id="CAJVQB010130176">
    <property type="protein sequence ID" value="CAG8853871.1"/>
    <property type="molecule type" value="Genomic_DNA"/>
</dbReference>
<dbReference type="Gene3D" id="3.30.710.10">
    <property type="entry name" value="Potassium Channel Kv1.1, Chain A"/>
    <property type="match status" value="1"/>
</dbReference>
<keyword evidence="2" id="KW-1185">Reference proteome</keyword>
<name>A0ABN7XHH9_GIGMA</name>
<proteinExistence type="predicted"/>
<protein>
    <submittedName>
        <fullName evidence="1">25839_t:CDS:1</fullName>
    </submittedName>
</protein>
<dbReference type="Proteomes" id="UP000789901">
    <property type="component" value="Unassembled WGS sequence"/>
</dbReference>
<evidence type="ECO:0000313" key="2">
    <source>
        <dbReference type="Proteomes" id="UP000789901"/>
    </source>
</evidence>
<evidence type="ECO:0000313" key="1">
    <source>
        <dbReference type="EMBL" id="CAG8853871.1"/>
    </source>
</evidence>
<comment type="caution">
    <text evidence="1">The sequence shown here is derived from an EMBL/GenBank/DDBJ whole genome shotgun (WGS) entry which is preliminary data.</text>
</comment>
<reference evidence="1 2" key="1">
    <citation type="submission" date="2021-06" db="EMBL/GenBank/DDBJ databases">
        <authorList>
            <person name="Kallberg Y."/>
            <person name="Tangrot J."/>
            <person name="Rosling A."/>
        </authorList>
    </citation>
    <scope>NUCLEOTIDE SEQUENCE [LARGE SCALE GENOMIC DNA]</scope>
    <source>
        <strain evidence="1 2">120-4 pot B 10/14</strain>
    </source>
</reference>
<dbReference type="InterPro" id="IPR011333">
    <property type="entry name" value="SKP1/BTB/POZ_sf"/>
</dbReference>
<sequence>MVSRLLQSKLQLTREKLLKDLISLFENNNFIDTKIIVGENEKTEIIYTNSFILMIRSEYFQ</sequence>
<gene>
    <name evidence="1" type="ORF">GMARGA_LOCUS42692</name>
</gene>
<organism evidence="1 2">
    <name type="scientific">Gigaspora margarita</name>
    <dbReference type="NCBI Taxonomy" id="4874"/>
    <lineage>
        <taxon>Eukaryota</taxon>
        <taxon>Fungi</taxon>
        <taxon>Fungi incertae sedis</taxon>
        <taxon>Mucoromycota</taxon>
        <taxon>Glomeromycotina</taxon>
        <taxon>Glomeromycetes</taxon>
        <taxon>Diversisporales</taxon>
        <taxon>Gigasporaceae</taxon>
        <taxon>Gigaspora</taxon>
    </lineage>
</organism>
<accession>A0ABN7XHH9</accession>
<feature type="non-terminal residue" evidence="1">
    <location>
        <position position="61"/>
    </location>
</feature>